<organism evidence="2 3">
    <name type="scientific">Brachionus plicatilis</name>
    <name type="common">Marine rotifer</name>
    <name type="synonym">Brachionus muelleri</name>
    <dbReference type="NCBI Taxonomy" id="10195"/>
    <lineage>
        <taxon>Eukaryota</taxon>
        <taxon>Metazoa</taxon>
        <taxon>Spiralia</taxon>
        <taxon>Gnathifera</taxon>
        <taxon>Rotifera</taxon>
        <taxon>Eurotatoria</taxon>
        <taxon>Monogononta</taxon>
        <taxon>Pseudotrocha</taxon>
        <taxon>Ploima</taxon>
        <taxon>Brachionidae</taxon>
        <taxon>Brachionus</taxon>
    </lineage>
</organism>
<name>A0A3M7PZQ7_BRAPC</name>
<accession>A0A3M7PZQ7</accession>
<evidence type="ECO:0008006" key="4">
    <source>
        <dbReference type="Google" id="ProtNLM"/>
    </source>
</evidence>
<feature type="transmembrane region" description="Helical" evidence="1">
    <location>
        <begin position="187"/>
        <end position="213"/>
    </location>
</feature>
<feature type="transmembrane region" description="Helical" evidence="1">
    <location>
        <begin position="26"/>
        <end position="46"/>
    </location>
</feature>
<dbReference type="Gene3D" id="1.20.1070.10">
    <property type="entry name" value="Rhodopsin 7-helix transmembrane proteins"/>
    <property type="match status" value="1"/>
</dbReference>
<keyword evidence="1" id="KW-0472">Membrane</keyword>
<feature type="transmembrane region" description="Helical" evidence="1">
    <location>
        <begin position="291"/>
        <end position="312"/>
    </location>
</feature>
<reference evidence="2 3" key="1">
    <citation type="journal article" date="2018" name="Sci. Rep.">
        <title>Genomic signatures of local adaptation to the degree of environmental predictability in rotifers.</title>
        <authorList>
            <person name="Franch-Gras L."/>
            <person name="Hahn C."/>
            <person name="Garcia-Roger E.M."/>
            <person name="Carmona M.J."/>
            <person name="Serra M."/>
            <person name="Gomez A."/>
        </authorList>
    </citation>
    <scope>NUCLEOTIDE SEQUENCE [LARGE SCALE GENOMIC DNA]</scope>
    <source>
        <strain evidence="2">HYR1</strain>
    </source>
</reference>
<comment type="caution">
    <text evidence="2">The sequence shown here is derived from an EMBL/GenBank/DDBJ whole genome shotgun (WGS) entry which is preliminary data.</text>
</comment>
<feature type="transmembrane region" description="Helical" evidence="1">
    <location>
        <begin position="252"/>
        <end position="271"/>
    </location>
</feature>
<dbReference type="EMBL" id="REGN01008109">
    <property type="protein sequence ID" value="RNA04434.1"/>
    <property type="molecule type" value="Genomic_DNA"/>
</dbReference>
<evidence type="ECO:0000313" key="2">
    <source>
        <dbReference type="EMBL" id="RNA04434.1"/>
    </source>
</evidence>
<dbReference type="Proteomes" id="UP000276133">
    <property type="component" value="Unassembled WGS sequence"/>
</dbReference>
<dbReference type="SUPFAM" id="SSF81321">
    <property type="entry name" value="Family A G protein-coupled receptor-like"/>
    <property type="match status" value="1"/>
</dbReference>
<feature type="transmembrane region" description="Helical" evidence="1">
    <location>
        <begin position="96"/>
        <end position="121"/>
    </location>
</feature>
<dbReference type="OrthoDB" id="10515598at2759"/>
<keyword evidence="1" id="KW-0812">Transmembrane</keyword>
<gene>
    <name evidence="2" type="ORF">BpHYR1_052027</name>
</gene>
<feature type="transmembrane region" description="Helical" evidence="1">
    <location>
        <begin position="142"/>
        <end position="161"/>
    </location>
</feature>
<sequence length="332" mass="38704">MESLNSTIFTNTSIHTIDTKINVEEIIFGFLSLVGTLTSVVNTLMFWKLRFKDQVYKYYLISSIFDTLYMFSIFLYTLIACGYPCEKLNKNGLIKFIYLIAVYDYLTSCIAIYNILIEIFVTTQRYFLISRKKTLQNLNPNLVMFITILVSLLYYSPIVFLKKICFTANIGFTMVYTNFGLSEVGRLVPIVLSSIRLILASVILLIANIFTLIEFKKYLKQKRLMKFSNLNSNLNSSYSGPRKQVKDKKMKNVTQMLISIAFVYSIGTLPYALYYGLSELFKTNNFIIDKILYSFGGVGFRLIIILKILIFYKYNKIFQEEFRLIVKKLWEK</sequence>
<keyword evidence="1" id="KW-1133">Transmembrane helix</keyword>
<protein>
    <recommendedName>
        <fullName evidence="4">G-protein coupled receptors family 1 profile domain-containing protein</fullName>
    </recommendedName>
</protein>
<evidence type="ECO:0000256" key="1">
    <source>
        <dbReference type="SAM" id="Phobius"/>
    </source>
</evidence>
<dbReference type="AlphaFoldDB" id="A0A3M7PZQ7"/>
<keyword evidence="3" id="KW-1185">Reference proteome</keyword>
<evidence type="ECO:0000313" key="3">
    <source>
        <dbReference type="Proteomes" id="UP000276133"/>
    </source>
</evidence>
<feature type="transmembrane region" description="Helical" evidence="1">
    <location>
        <begin position="58"/>
        <end position="76"/>
    </location>
</feature>
<proteinExistence type="predicted"/>